<dbReference type="GO" id="GO:0016567">
    <property type="term" value="P:protein ubiquitination"/>
    <property type="evidence" value="ECO:0007669"/>
    <property type="project" value="InterPro"/>
</dbReference>
<sequence>MRFLSRHAENLRSVIRVNQLNDLGECMPPSEILVVIVSVTGRVGSETPINCEQSDLKSVIVTETVILYSQVFPINYVCFA</sequence>
<comment type="caution">
    <text evidence="1">The sequence shown here is derived from an EMBL/GenBank/DDBJ whole genome shotgun (WGS) entry which is preliminary data.</text>
</comment>
<dbReference type="GO" id="GO:0004842">
    <property type="term" value="F:ubiquitin-protein transferase activity"/>
    <property type="evidence" value="ECO:0007669"/>
    <property type="project" value="InterPro"/>
</dbReference>
<dbReference type="InterPro" id="IPR044231">
    <property type="entry name" value="SP1/SPL1"/>
</dbReference>
<accession>A0A426YSL5</accession>
<reference evidence="1 2" key="1">
    <citation type="journal article" date="2014" name="Agronomy (Basel)">
        <title>A Draft Genome Sequence for Ensete ventricosum, the Drought-Tolerant Tree Against Hunger.</title>
        <authorList>
            <person name="Harrison J."/>
            <person name="Moore K.A."/>
            <person name="Paszkiewicz K."/>
            <person name="Jones T."/>
            <person name="Grant M."/>
            <person name="Ambacheew D."/>
            <person name="Muzemil S."/>
            <person name="Studholme D.J."/>
        </authorList>
    </citation>
    <scope>NUCLEOTIDE SEQUENCE [LARGE SCALE GENOMIC DNA]</scope>
</reference>
<evidence type="ECO:0000313" key="2">
    <source>
        <dbReference type="Proteomes" id="UP000287651"/>
    </source>
</evidence>
<proteinExistence type="predicted"/>
<name>A0A426YSL5_ENSVE</name>
<dbReference type="Proteomes" id="UP000287651">
    <property type="component" value="Unassembled WGS sequence"/>
</dbReference>
<protein>
    <submittedName>
        <fullName evidence="1">Uncharacterized protein</fullName>
    </submittedName>
</protein>
<evidence type="ECO:0000313" key="1">
    <source>
        <dbReference type="EMBL" id="RRT54718.1"/>
    </source>
</evidence>
<dbReference type="PANTHER" id="PTHR47568:SF2">
    <property type="entry name" value="E3 UBIQUITIN-PROTEIN LIGASE SP1-RELATED"/>
    <property type="match status" value="1"/>
</dbReference>
<dbReference type="EMBL" id="AMZH03010462">
    <property type="protein sequence ID" value="RRT54718.1"/>
    <property type="molecule type" value="Genomic_DNA"/>
</dbReference>
<dbReference type="PANTHER" id="PTHR47568">
    <property type="match status" value="1"/>
</dbReference>
<gene>
    <name evidence="1" type="ORF">B296_00031613</name>
</gene>
<organism evidence="1 2">
    <name type="scientific">Ensete ventricosum</name>
    <name type="common">Abyssinian banana</name>
    <name type="synonym">Musa ensete</name>
    <dbReference type="NCBI Taxonomy" id="4639"/>
    <lineage>
        <taxon>Eukaryota</taxon>
        <taxon>Viridiplantae</taxon>
        <taxon>Streptophyta</taxon>
        <taxon>Embryophyta</taxon>
        <taxon>Tracheophyta</taxon>
        <taxon>Spermatophyta</taxon>
        <taxon>Magnoliopsida</taxon>
        <taxon>Liliopsida</taxon>
        <taxon>Zingiberales</taxon>
        <taxon>Musaceae</taxon>
        <taxon>Ensete</taxon>
    </lineage>
</organism>
<dbReference type="AlphaFoldDB" id="A0A426YSL5"/>